<dbReference type="InterPro" id="IPR050707">
    <property type="entry name" value="HTH_MetabolicPath_Reg"/>
</dbReference>
<gene>
    <name evidence="6" type="ORF">FPZ12_008665</name>
</gene>
<dbReference type="InterPro" id="IPR014757">
    <property type="entry name" value="Tscrpt_reg_IclR_C"/>
</dbReference>
<dbReference type="GO" id="GO:0003700">
    <property type="term" value="F:DNA-binding transcription factor activity"/>
    <property type="evidence" value="ECO:0007669"/>
    <property type="project" value="TreeGrafter"/>
</dbReference>
<evidence type="ECO:0000256" key="3">
    <source>
        <dbReference type="ARBA" id="ARBA00023163"/>
    </source>
</evidence>
<evidence type="ECO:0000259" key="4">
    <source>
        <dbReference type="PROSITE" id="PS51077"/>
    </source>
</evidence>
<evidence type="ECO:0000256" key="1">
    <source>
        <dbReference type="ARBA" id="ARBA00023015"/>
    </source>
</evidence>
<dbReference type="PANTHER" id="PTHR30136">
    <property type="entry name" value="HELIX-TURN-HELIX TRANSCRIPTIONAL REGULATOR, ICLR FAMILY"/>
    <property type="match status" value="1"/>
</dbReference>
<protein>
    <submittedName>
        <fullName evidence="6">IclR family transcriptional regulator</fullName>
    </submittedName>
</protein>
<dbReference type="EMBL" id="VMNW02000009">
    <property type="protein sequence ID" value="KAA9163573.1"/>
    <property type="molecule type" value="Genomic_DNA"/>
</dbReference>
<dbReference type="GO" id="GO:0003677">
    <property type="term" value="F:DNA binding"/>
    <property type="evidence" value="ECO:0007669"/>
    <property type="project" value="UniProtKB-KW"/>
</dbReference>
<dbReference type="InterPro" id="IPR005471">
    <property type="entry name" value="Tscrpt_reg_IclR_N"/>
</dbReference>
<feature type="domain" description="IclR-ED" evidence="5">
    <location>
        <begin position="68"/>
        <end position="254"/>
    </location>
</feature>
<dbReference type="AlphaFoldDB" id="A0A5N0VDY3"/>
<dbReference type="RefSeq" id="WP_144748354.1">
    <property type="nucleotide sequence ID" value="NZ_VMNW02000009.1"/>
</dbReference>
<dbReference type="SUPFAM" id="SSF55781">
    <property type="entry name" value="GAF domain-like"/>
    <property type="match status" value="1"/>
</dbReference>
<dbReference type="Pfam" id="PF01614">
    <property type="entry name" value="IclR_C"/>
    <property type="match status" value="1"/>
</dbReference>
<evidence type="ECO:0000256" key="2">
    <source>
        <dbReference type="ARBA" id="ARBA00023125"/>
    </source>
</evidence>
<comment type="caution">
    <text evidence="6">The sequence shown here is derived from an EMBL/GenBank/DDBJ whole genome shotgun (WGS) entry which is preliminary data.</text>
</comment>
<dbReference type="GO" id="GO:0045892">
    <property type="term" value="P:negative regulation of DNA-templated transcription"/>
    <property type="evidence" value="ECO:0007669"/>
    <property type="project" value="TreeGrafter"/>
</dbReference>
<dbReference type="PROSITE" id="PS51077">
    <property type="entry name" value="HTH_ICLR"/>
    <property type="match status" value="1"/>
</dbReference>
<name>A0A5N0VDY3_9PSEU</name>
<evidence type="ECO:0000313" key="7">
    <source>
        <dbReference type="Proteomes" id="UP000319769"/>
    </source>
</evidence>
<reference evidence="6" key="1">
    <citation type="submission" date="2019-09" db="EMBL/GenBank/DDBJ databases">
        <authorList>
            <person name="Teo W.F.A."/>
            <person name="Duangmal K."/>
        </authorList>
    </citation>
    <scope>NUCLEOTIDE SEQUENCE [LARGE SCALE GENOMIC DNA]</scope>
    <source>
        <strain evidence="6">K81G1</strain>
    </source>
</reference>
<dbReference type="Gene3D" id="3.30.450.40">
    <property type="match status" value="1"/>
</dbReference>
<dbReference type="InterPro" id="IPR029016">
    <property type="entry name" value="GAF-like_dom_sf"/>
</dbReference>
<dbReference type="Pfam" id="PF09339">
    <property type="entry name" value="HTH_IclR"/>
    <property type="match status" value="1"/>
</dbReference>
<dbReference type="OrthoDB" id="3734039at2"/>
<keyword evidence="7" id="KW-1185">Reference proteome</keyword>
<accession>A0A5N0VDY3</accession>
<keyword evidence="2" id="KW-0238">DNA-binding</keyword>
<keyword evidence="3" id="KW-0804">Transcription</keyword>
<dbReference type="PROSITE" id="PS51078">
    <property type="entry name" value="ICLR_ED"/>
    <property type="match status" value="1"/>
</dbReference>
<dbReference type="Proteomes" id="UP000319769">
    <property type="component" value="Unassembled WGS sequence"/>
</dbReference>
<dbReference type="SUPFAM" id="SSF46785">
    <property type="entry name" value="Winged helix' DNA-binding domain"/>
    <property type="match status" value="1"/>
</dbReference>
<dbReference type="Gene3D" id="1.10.10.10">
    <property type="entry name" value="Winged helix-like DNA-binding domain superfamily/Winged helix DNA-binding domain"/>
    <property type="match status" value="1"/>
</dbReference>
<evidence type="ECO:0000313" key="6">
    <source>
        <dbReference type="EMBL" id="KAA9163573.1"/>
    </source>
</evidence>
<proteinExistence type="predicted"/>
<dbReference type="InterPro" id="IPR036390">
    <property type="entry name" value="WH_DNA-bd_sf"/>
</dbReference>
<feature type="domain" description="HTH iclR-type" evidence="4">
    <location>
        <begin position="5"/>
        <end position="67"/>
    </location>
</feature>
<dbReference type="SMART" id="SM00346">
    <property type="entry name" value="HTH_ICLR"/>
    <property type="match status" value="1"/>
</dbReference>
<evidence type="ECO:0000259" key="5">
    <source>
        <dbReference type="PROSITE" id="PS51078"/>
    </source>
</evidence>
<organism evidence="6 7">
    <name type="scientific">Amycolatopsis acidicola</name>
    <dbReference type="NCBI Taxonomy" id="2596893"/>
    <lineage>
        <taxon>Bacteria</taxon>
        <taxon>Bacillati</taxon>
        <taxon>Actinomycetota</taxon>
        <taxon>Actinomycetes</taxon>
        <taxon>Pseudonocardiales</taxon>
        <taxon>Pseudonocardiaceae</taxon>
        <taxon>Amycolatopsis</taxon>
    </lineage>
</organism>
<dbReference type="InterPro" id="IPR036388">
    <property type="entry name" value="WH-like_DNA-bd_sf"/>
</dbReference>
<sequence>MSSTSPAVGRALDVLLYLAARPGPVAGAALARDLGVPRSSMYHLLDVLVDRGFVLHLADRNAYALGIAAFEIGSAYLRHESIERLARPILKKLVATAQETAHVGILHGAETLYLLKEQPQLARTPVTLVTDVGVRLPAHLTANGRSILAHLPAAQVRALYPNAGAFVDRTGRGPSSLPALRRILNAERRAGWAREDGMITDGLQSVAACAFDHNGQPTAAFSVTRRIDRPRTPLEVLARAARSAAQQLTWALSGQAPEGWFTGDGRGTAPK</sequence>
<keyword evidence="1" id="KW-0805">Transcription regulation</keyword>
<dbReference type="PANTHER" id="PTHR30136:SF24">
    <property type="entry name" value="HTH-TYPE TRANSCRIPTIONAL REPRESSOR ALLR"/>
    <property type="match status" value="1"/>
</dbReference>